<keyword evidence="10 18" id="KW-0238">DNA-binding</keyword>
<dbReference type="Gene3D" id="1.10.10.60">
    <property type="entry name" value="Homeodomain-like"/>
    <property type="match status" value="1"/>
</dbReference>
<dbReference type="InterPro" id="IPR001789">
    <property type="entry name" value="Sig_transdc_resp-reg_receiver"/>
</dbReference>
<keyword evidence="5" id="KW-0547">Nucleotide-binding</keyword>
<keyword evidence="14" id="KW-0732">Signal</keyword>
<dbReference type="InterPro" id="IPR036890">
    <property type="entry name" value="HATPase_C_sf"/>
</dbReference>
<dbReference type="SUPFAM" id="SSF55874">
    <property type="entry name" value="ATPase domain of HSP90 chaperone/DNA topoisomerase II/histidine kinase"/>
    <property type="match status" value="1"/>
</dbReference>
<dbReference type="Pfam" id="PF12833">
    <property type="entry name" value="HTH_18"/>
    <property type="match status" value="1"/>
</dbReference>
<dbReference type="CDD" id="cd00082">
    <property type="entry name" value="HisKA"/>
    <property type="match status" value="1"/>
</dbReference>
<dbReference type="FunFam" id="3.30.565.10:FF:000037">
    <property type="entry name" value="Hybrid sensor histidine kinase/response regulator"/>
    <property type="match status" value="1"/>
</dbReference>
<feature type="signal peptide" evidence="14">
    <location>
        <begin position="1"/>
        <end position="17"/>
    </location>
</feature>
<keyword evidence="8" id="KW-0902">Two-component regulatory system</keyword>
<dbReference type="InterPro" id="IPR011123">
    <property type="entry name" value="Y_Y_Y"/>
</dbReference>
<keyword evidence="7" id="KW-0067">ATP-binding</keyword>
<evidence type="ECO:0000256" key="4">
    <source>
        <dbReference type="ARBA" id="ARBA00022679"/>
    </source>
</evidence>
<dbReference type="PANTHER" id="PTHR43547">
    <property type="entry name" value="TWO-COMPONENT HISTIDINE KINASE"/>
    <property type="match status" value="1"/>
</dbReference>
<dbReference type="SUPFAM" id="SSF46689">
    <property type="entry name" value="Homeodomain-like"/>
    <property type="match status" value="1"/>
</dbReference>
<dbReference type="InterPro" id="IPR009057">
    <property type="entry name" value="Homeodomain-like_sf"/>
</dbReference>
<comment type="caution">
    <text evidence="18">The sequence shown here is derived from an EMBL/GenBank/DDBJ whole genome shotgun (WGS) entry which is preliminary data.</text>
</comment>
<evidence type="ECO:0000256" key="5">
    <source>
        <dbReference type="ARBA" id="ARBA00022741"/>
    </source>
</evidence>
<sequence>MYRITVIFLLLLNAAVAQVSSFQFQHLSTAHGLSQSSAIAIEQDELGQMWIGTRDGLNVYDGHRITVFKSDGENVNSLSSSDILSLEKDQNGQIWIGTYNGLNRYNPKTDTFTRFLKTSDTNSLASNIIQEVYATSDGNMWIGTSKGLSIYNPSEDSYYNEIFEEVQQEVVVYSVIELSPISYLIGTNLGLWSVEKDDQNGTYAVSRFNSYQNDDITDIVPAGKNRYFIGTNSSGVLVYDSLSKELKSFVINEDLHINDIRKLRLDKDERLWIGSYNGIYIYNKGQVSHLTNNLNDPYSLEKNSVKALYEDASGSIWVGTYYGGANIWNEANSNFQNYVQNGTHKGLNYPVVSSLQSSGNQLFIGTEQGGINILDLDTKDFKYLTSENSELIENNIKALYLEQNTLYIGTFSNGVEVYNTDTNQFTKSPLNDILKDIGVYSILKSGNHFYYGTFGKGVISQDATKKITTLNREDGLTSDLVRSLLFDNNGTLWVGGTQNGLNSVDKNDKILNYLFDKDQDAGFDVLHLYEDSDKVIWAGTKSQGLFKRVNDQFIKVPLQWADKEITTIHSIIEDGNGMLWMSSNQGILKLNKENEQILSLNQQKDGLVGNEFSDNAVLRLPKDQLVFGSVSGISSFNTTKIRTDNYAPDVLITNFRTTGDDLLKFNDNNDEVENVAFAKALKIDHNQRNFTIEFTMPSYHNLTSKTYEYRLSGLEKEWNTTVENKATYAIQNAGDYNFEVRGVNGDGIKSEITTLIIKAKPAPWYSWWAFVLYTAVFIAVAYVLLRILKSRTRLQEELKFEQIQLQRNRDINEAKLQFFTNISHEFRTPLTLILGPLQQLLADYKGTNKMYKKLLVIESNGKQLLQLINTLMDFRKLEKNQFEIHAAEGNIVKFLKEIYFSFKEHAKLGEYDYDFKTIDEEILVYYDRQKLERVFFNLISNAFKFTPKGGKIKIKISRDKEHIHIKVKDNGIGIEQEKQEKVFDRFYEVESHKENASIYNQGTGIGLNIAKNIVQLHKGQIKLQSKVNQGSTFLISLKLGKEHFTEDQIISDFKFSDDVTQYTNQLENPNLIAEPSSIDFINDEEKSTVLVVEDNVSLRSFMAQLLKQKYNVLEAGNGEEAFKIAVNSNPDIIVSDVVMPVMAGTELCSKIKEDVRTSHIPVVLLTSRSSLIYKLEGLESGADDYLSKPFDINELQLRVKNLLSYKSSLKKKFGNGGDLFTPDEVSVSSVDDELMKKAIQIVEDNIPNDHFDIPTFCSDLGVSRTMLFIKVKAWTNFTPNEFIQHFRMKRAAQLLELGTLNISEVSYKVGFRNPKYFSKCFQKVYGETPSVYSKKFSV</sequence>
<dbReference type="FunFam" id="1.10.287.130:FF:000034">
    <property type="entry name" value="Two-component system sensor histidine kinase/response regulator"/>
    <property type="match status" value="1"/>
</dbReference>
<evidence type="ECO:0000256" key="12">
    <source>
        <dbReference type="PROSITE-ProRule" id="PRU00169"/>
    </source>
</evidence>
<feature type="chain" id="PRO_5001867652" description="histidine kinase" evidence="14">
    <location>
        <begin position="18"/>
        <end position="1338"/>
    </location>
</feature>
<dbReference type="InterPro" id="IPR018062">
    <property type="entry name" value="HTH_AraC-typ_CS"/>
</dbReference>
<keyword evidence="13" id="KW-0812">Transmembrane</keyword>
<evidence type="ECO:0000313" key="18">
    <source>
        <dbReference type="EMBL" id="GAL75390.1"/>
    </source>
</evidence>
<gene>
    <name evidence="18" type="ORF">JCM19275_1841</name>
</gene>
<dbReference type="InterPro" id="IPR005467">
    <property type="entry name" value="His_kinase_dom"/>
</dbReference>
<dbReference type="PANTHER" id="PTHR43547:SF2">
    <property type="entry name" value="HYBRID SIGNAL TRANSDUCTION HISTIDINE KINASE C"/>
    <property type="match status" value="1"/>
</dbReference>
<evidence type="ECO:0000256" key="10">
    <source>
        <dbReference type="ARBA" id="ARBA00023125"/>
    </source>
</evidence>
<evidence type="ECO:0000256" key="11">
    <source>
        <dbReference type="ARBA" id="ARBA00023163"/>
    </source>
</evidence>
<evidence type="ECO:0000256" key="2">
    <source>
        <dbReference type="ARBA" id="ARBA00012438"/>
    </source>
</evidence>
<dbReference type="Gene3D" id="1.10.287.130">
    <property type="match status" value="1"/>
</dbReference>
<dbReference type="Gene3D" id="2.130.10.10">
    <property type="entry name" value="YVTN repeat-like/Quinoprotein amine dehydrogenase"/>
    <property type="match status" value="2"/>
</dbReference>
<protein>
    <recommendedName>
        <fullName evidence="2">histidine kinase</fullName>
        <ecNumber evidence="2">2.7.13.3</ecNumber>
    </recommendedName>
</protein>
<dbReference type="Pfam" id="PF00072">
    <property type="entry name" value="Response_reg"/>
    <property type="match status" value="1"/>
</dbReference>
<keyword evidence="3 12" id="KW-0597">Phosphoprotein</keyword>
<accession>A0A090WEE8</accession>
<dbReference type="Gene3D" id="3.40.50.2300">
    <property type="match status" value="1"/>
</dbReference>
<dbReference type="CDD" id="cd00075">
    <property type="entry name" value="HATPase"/>
    <property type="match status" value="1"/>
</dbReference>
<dbReference type="GO" id="GO:0005524">
    <property type="term" value="F:ATP binding"/>
    <property type="evidence" value="ECO:0007669"/>
    <property type="project" value="UniProtKB-KW"/>
</dbReference>
<dbReference type="InterPro" id="IPR004358">
    <property type="entry name" value="Sig_transdc_His_kin-like_C"/>
</dbReference>
<dbReference type="InterPro" id="IPR036097">
    <property type="entry name" value="HisK_dim/P_sf"/>
</dbReference>
<dbReference type="GO" id="GO:0003700">
    <property type="term" value="F:DNA-binding transcription factor activity"/>
    <property type="evidence" value="ECO:0007669"/>
    <property type="project" value="InterPro"/>
</dbReference>
<proteinExistence type="predicted"/>
<keyword evidence="4" id="KW-0808">Transferase</keyword>
<feature type="domain" description="Histidine kinase" evidence="16">
    <location>
        <begin position="821"/>
        <end position="1041"/>
    </location>
</feature>
<evidence type="ECO:0000313" key="19">
    <source>
        <dbReference type="Proteomes" id="UP000029647"/>
    </source>
</evidence>
<dbReference type="PROSITE" id="PS01124">
    <property type="entry name" value="HTH_ARAC_FAMILY_2"/>
    <property type="match status" value="1"/>
</dbReference>
<dbReference type="SMART" id="SM00448">
    <property type="entry name" value="REC"/>
    <property type="match status" value="1"/>
</dbReference>
<dbReference type="Gene3D" id="3.30.565.10">
    <property type="entry name" value="Histidine kinase-like ATPase, C-terminal domain"/>
    <property type="match status" value="1"/>
</dbReference>
<dbReference type="SUPFAM" id="SSF52172">
    <property type="entry name" value="CheY-like"/>
    <property type="match status" value="1"/>
</dbReference>
<evidence type="ECO:0000256" key="13">
    <source>
        <dbReference type="SAM" id="Phobius"/>
    </source>
</evidence>
<dbReference type="SUPFAM" id="SSF63829">
    <property type="entry name" value="Calcium-dependent phosphotriesterase"/>
    <property type="match status" value="3"/>
</dbReference>
<dbReference type="InterPro" id="IPR003661">
    <property type="entry name" value="HisK_dim/P_dom"/>
</dbReference>
<evidence type="ECO:0000256" key="9">
    <source>
        <dbReference type="ARBA" id="ARBA00023015"/>
    </source>
</evidence>
<dbReference type="Pfam" id="PF02518">
    <property type="entry name" value="HATPase_c"/>
    <property type="match status" value="1"/>
</dbReference>
<feature type="domain" description="Response regulatory" evidence="17">
    <location>
        <begin position="1088"/>
        <end position="1203"/>
    </location>
</feature>
<feature type="modified residue" description="4-aspartylphosphate" evidence="12">
    <location>
        <position position="1136"/>
    </location>
</feature>
<dbReference type="SUPFAM" id="SSF47384">
    <property type="entry name" value="Homodimeric domain of signal transducing histidine kinase"/>
    <property type="match status" value="1"/>
</dbReference>
<dbReference type="InterPro" id="IPR013783">
    <property type="entry name" value="Ig-like_fold"/>
</dbReference>
<feature type="domain" description="HTH araC/xylS-type" evidence="15">
    <location>
        <begin position="1236"/>
        <end position="1335"/>
    </location>
</feature>
<dbReference type="Gene3D" id="2.60.40.10">
    <property type="entry name" value="Immunoglobulins"/>
    <property type="match status" value="1"/>
</dbReference>
<evidence type="ECO:0000256" key="3">
    <source>
        <dbReference type="ARBA" id="ARBA00022553"/>
    </source>
</evidence>
<dbReference type="InterPro" id="IPR015943">
    <property type="entry name" value="WD40/YVTN_repeat-like_dom_sf"/>
</dbReference>
<dbReference type="Pfam" id="PF07494">
    <property type="entry name" value="Reg_prop"/>
    <property type="match status" value="4"/>
</dbReference>
<evidence type="ECO:0000256" key="6">
    <source>
        <dbReference type="ARBA" id="ARBA00022777"/>
    </source>
</evidence>
<evidence type="ECO:0000259" key="15">
    <source>
        <dbReference type="PROSITE" id="PS01124"/>
    </source>
</evidence>
<reference evidence="18 19" key="1">
    <citation type="journal article" date="2014" name="Genome Announc.">
        <title>Draft Genome Sequences of Marine Flavobacterium Nonlabens Strains NR17, NR24, NR27, NR32, NR33, and Ara13.</title>
        <authorList>
            <person name="Nakanishi M."/>
            <person name="Meirelles P."/>
            <person name="Suzuki R."/>
            <person name="Takatani N."/>
            <person name="Mino S."/>
            <person name="Suda W."/>
            <person name="Oshima K."/>
            <person name="Hattori M."/>
            <person name="Ohkuma M."/>
            <person name="Hosokawa M."/>
            <person name="Miyashita K."/>
            <person name="Thompson F.L."/>
            <person name="Niwa A."/>
            <person name="Sawabe T."/>
            <person name="Sawabe T."/>
        </authorList>
    </citation>
    <scope>NUCLEOTIDE SEQUENCE [LARGE SCALE GENOMIC DNA]</scope>
    <source>
        <strain evidence="19">JCM19275</strain>
    </source>
</reference>
<evidence type="ECO:0000256" key="8">
    <source>
        <dbReference type="ARBA" id="ARBA00023012"/>
    </source>
</evidence>
<organism evidence="18 19">
    <name type="scientific">Nonlabens ulvanivorans</name>
    <name type="common">Persicivirga ulvanivorans</name>
    <dbReference type="NCBI Taxonomy" id="906888"/>
    <lineage>
        <taxon>Bacteria</taxon>
        <taxon>Pseudomonadati</taxon>
        <taxon>Bacteroidota</taxon>
        <taxon>Flavobacteriia</taxon>
        <taxon>Flavobacteriales</taxon>
        <taxon>Flavobacteriaceae</taxon>
        <taxon>Nonlabens</taxon>
    </lineage>
</organism>
<evidence type="ECO:0000259" key="17">
    <source>
        <dbReference type="PROSITE" id="PS50110"/>
    </source>
</evidence>
<dbReference type="Proteomes" id="UP000029647">
    <property type="component" value="Unassembled WGS sequence"/>
</dbReference>
<dbReference type="SMART" id="SM00342">
    <property type="entry name" value="HTH_ARAC"/>
    <property type="match status" value="1"/>
</dbReference>
<keyword evidence="9" id="KW-0805">Transcription regulation</keyword>
<evidence type="ECO:0000259" key="16">
    <source>
        <dbReference type="PROSITE" id="PS50109"/>
    </source>
</evidence>
<name>A0A090WEE8_NONUL</name>
<dbReference type="InterPro" id="IPR003594">
    <property type="entry name" value="HATPase_dom"/>
</dbReference>
<feature type="transmembrane region" description="Helical" evidence="13">
    <location>
        <begin position="764"/>
        <end position="785"/>
    </location>
</feature>
<evidence type="ECO:0000256" key="14">
    <source>
        <dbReference type="SAM" id="SignalP"/>
    </source>
</evidence>
<dbReference type="EC" id="2.7.13.3" evidence="2"/>
<dbReference type="InterPro" id="IPR011006">
    <property type="entry name" value="CheY-like_superfamily"/>
</dbReference>
<dbReference type="GO" id="GO:0043565">
    <property type="term" value="F:sequence-specific DNA binding"/>
    <property type="evidence" value="ECO:0007669"/>
    <property type="project" value="InterPro"/>
</dbReference>
<comment type="catalytic activity">
    <reaction evidence="1">
        <text>ATP + protein L-histidine = ADP + protein N-phospho-L-histidine.</text>
        <dbReference type="EC" id="2.7.13.3"/>
    </reaction>
</comment>
<dbReference type="Pfam" id="PF00512">
    <property type="entry name" value="HisKA"/>
    <property type="match status" value="1"/>
</dbReference>
<keyword evidence="13" id="KW-0472">Membrane</keyword>
<dbReference type="SMART" id="SM00388">
    <property type="entry name" value="HisKA"/>
    <property type="match status" value="1"/>
</dbReference>
<dbReference type="InterPro" id="IPR011110">
    <property type="entry name" value="Reg_prop"/>
</dbReference>
<keyword evidence="11" id="KW-0804">Transcription</keyword>
<dbReference type="SMART" id="SM00387">
    <property type="entry name" value="HATPase_c"/>
    <property type="match status" value="1"/>
</dbReference>
<dbReference type="PROSITE" id="PS50110">
    <property type="entry name" value="RESPONSE_REGULATORY"/>
    <property type="match status" value="1"/>
</dbReference>
<dbReference type="PRINTS" id="PR00344">
    <property type="entry name" value="BCTRLSENSOR"/>
</dbReference>
<keyword evidence="13" id="KW-1133">Transmembrane helix</keyword>
<dbReference type="EMBL" id="BBNT01000005">
    <property type="protein sequence ID" value="GAL75390.1"/>
    <property type="molecule type" value="Genomic_DNA"/>
</dbReference>
<dbReference type="InterPro" id="IPR018060">
    <property type="entry name" value="HTH_AraC"/>
</dbReference>
<keyword evidence="6" id="KW-0418">Kinase</keyword>
<evidence type="ECO:0000256" key="7">
    <source>
        <dbReference type="ARBA" id="ARBA00022840"/>
    </source>
</evidence>
<dbReference type="Pfam" id="PF07495">
    <property type="entry name" value="Y_Y_Y"/>
    <property type="match status" value="1"/>
</dbReference>
<evidence type="ECO:0000256" key="1">
    <source>
        <dbReference type="ARBA" id="ARBA00000085"/>
    </source>
</evidence>
<dbReference type="PROSITE" id="PS50109">
    <property type="entry name" value="HIS_KIN"/>
    <property type="match status" value="1"/>
</dbReference>
<dbReference type="GO" id="GO:0000155">
    <property type="term" value="F:phosphorelay sensor kinase activity"/>
    <property type="evidence" value="ECO:0007669"/>
    <property type="project" value="InterPro"/>
</dbReference>
<dbReference type="PROSITE" id="PS00041">
    <property type="entry name" value="HTH_ARAC_FAMILY_1"/>
    <property type="match status" value="1"/>
</dbReference>